<name>A0A164PQS7_9AGAM</name>
<dbReference type="Proteomes" id="UP000076722">
    <property type="component" value="Unassembled WGS sequence"/>
</dbReference>
<keyword evidence="2" id="KW-1185">Reference proteome</keyword>
<evidence type="ECO:0000313" key="2">
    <source>
        <dbReference type="Proteomes" id="UP000076722"/>
    </source>
</evidence>
<evidence type="ECO:0000313" key="1">
    <source>
        <dbReference type="EMBL" id="KZS88952.1"/>
    </source>
</evidence>
<organism evidence="1 2">
    <name type="scientific">Sistotremastrum niveocremeum HHB9708</name>
    <dbReference type="NCBI Taxonomy" id="1314777"/>
    <lineage>
        <taxon>Eukaryota</taxon>
        <taxon>Fungi</taxon>
        <taxon>Dikarya</taxon>
        <taxon>Basidiomycota</taxon>
        <taxon>Agaricomycotina</taxon>
        <taxon>Agaricomycetes</taxon>
        <taxon>Sistotremastrales</taxon>
        <taxon>Sistotremastraceae</taxon>
        <taxon>Sertulicium</taxon>
        <taxon>Sertulicium niveocremeum</taxon>
    </lineage>
</organism>
<dbReference type="EMBL" id="KV419431">
    <property type="protein sequence ID" value="KZS88952.1"/>
    <property type="molecule type" value="Genomic_DNA"/>
</dbReference>
<gene>
    <name evidence="1" type="ORF">SISNIDRAFT_469659</name>
</gene>
<reference evidence="1 2" key="1">
    <citation type="journal article" date="2016" name="Mol. Biol. Evol.">
        <title>Comparative Genomics of Early-Diverging Mushroom-Forming Fungi Provides Insights into the Origins of Lignocellulose Decay Capabilities.</title>
        <authorList>
            <person name="Nagy L.G."/>
            <person name="Riley R."/>
            <person name="Tritt A."/>
            <person name="Adam C."/>
            <person name="Daum C."/>
            <person name="Floudas D."/>
            <person name="Sun H."/>
            <person name="Yadav J.S."/>
            <person name="Pangilinan J."/>
            <person name="Larsson K.H."/>
            <person name="Matsuura K."/>
            <person name="Barry K."/>
            <person name="Labutti K."/>
            <person name="Kuo R."/>
            <person name="Ohm R.A."/>
            <person name="Bhattacharya S.S."/>
            <person name="Shirouzu T."/>
            <person name="Yoshinaga Y."/>
            <person name="Martin F.M."/>
            <person name="Grigoriev I.V."/>
            <person name="Hibbett D.S."/>
        </authorList>
    </citation>
    <scope>NUCLEOTIDE SEQUENCE [LARGE SCALE GENOMIC DNA]</scope>
    <source>
        <strain evidence="1 2">HHB9708</strain>
    </source>
</reference>
<dbReference type="AlphaFoldDB" id="A0A164PQS7"/>
<protein>
    <submittedName>
        <fullName evidence="1">Uncharacterized protein</fullName>
    </submittedName>
</protein>
<sequence>MERTPMNTITTGNIRRSDFLAALDKGQAQTDGRAIQRFECLECREYLEQSLSFRFRRMSRSVQIRAGQIFDEDDGRKGIVSKTSQGIYPNAGAQCLLTVVKLVVRQWREVISFGEDVIGDLSFESFEGRVKRRGNAGLIPQSFWRKVDEVVMSHRDWTALIRDWWNKGTPTAKKVVV</sequence>
<proteinExistence type="predicted"/>
<accession>A0A164PQS7</accession>